<protein>
    <submittedName>
        <fullName evidence="9">OpgC domain-containing protein</fullName>
    </submittedName>
</protein>
<dbReference type="Proteomes" id="UP001263371">
    <property type="component" value="Unassembled WGS sequence"/>
</dbReference>
<dbReference type="Pfam" id="PF10129">
    <property type="entry name" value="OpgC_C"/>
    <property type="match status" value="1"/>
</dbReference>
<comment type="caution">
    <text evidence="9">The sequence shown here is derived from an EMBL/GenBank/DDBJ whole genome shotgun (WGS) entry which is preliminary data.</text>
</comment>
<keyword evidence="3" id="KW-0326">Glycosidase</keyword>
<organism evidence="9 10">
    <name type="scientific">Microbacterium galbum</name>
    <dbReference type="NCBI Taxonomy" id="3075994"/>
    <lineage>
        <taxon>Bacteria</taxon>
        <taxon>Bacillati</taxon>
        <taxon>Actinomycetota</taxon>
        <taxon>Actinomycetes</taxon>
        <taxon>Micrococcales</taxon>
        <taxon>Microbacteriaceae</taxon>
        <taxon>Microbacterium</taxon>
    </lineage>
</organism>
<accession>A0ABU3T855</accession>
<feature type="transmembrane region" description="Helical" evidence="6">
    <location>
        <begin position="449"/>
        <end position="471"/>
    </location>
</feature>
<feature type="transmembrane region" description="Helical" evidence="6">
    <location>
        <begin position="517"/>
        <end position="542"/>
    </location>
</feature>
<keyword evidence="7" id="KW-0732">Signal</keyword>
<evidence type="ECO:0000256" key="4">
    <source>
        <dbReference type="PROSITE-ProRule" id="PRU01100"/>
    </source>
</evidence>
<dbReference type="InterPro" id="IPR017853">
    <property type="entry name" value="GH"/>
</dbReference>
<keyword evidence="6" id="KW-0812">Transmembrane</keyword>
<keyword evidence="6" id="KW-1133">Transmembrane helix</keyword>
<gene>
    <name evidence="9" type="primary">opgC</name>
    <name evidence="9" type="ORF">RWH45_10025</name>
</gene>
<feature type="compositionally biased region" description="Low complexity" evidence="5">
    <location>
        <begin position="37"/>
        <end position="66"/>
    </location>
</feature>
<evidence type="ECO:0000313" key="10">
    <source>
        <dbReference type="Proteomes" id="UP001263371"/>
    </source>
</evidence>
<dbReference type="InterPro" id="IPR000805">
    <property type="entry name" value="Glyco_hydro_26"/>
</dbReference>
<sequence length="869" mass="93961">MRHAGRRIAAAVGATAALLLIGVSPALAAVPAPSAASGTVAAPATPDPRATPDAPGASVTPSATPTATPPAPATDGVRFGPELDWGDDGPDGYRTRLGETPAMYSVRLSYPLDARSISEWQHAALQVAGQGASLVLTLEPSVELETLTDADAAELTMRLERYHSQYGTEQFVRFAPEMNGSWVSWGQQPTAYVAAFDDVAAAVHAGTSGAEMLWSPSYGAGYPFERADGRLDAITARDRVAIDTDGDGLFTEADDPYGPYFPDADSVDRVGLSLYYFGKGEAAAAAGRDVPLEENAAPEDGEVAARLDERWGYTTGQRSSFYDRFAVGQGKQLLLDTGALYDFGREGDSELAVKRGWWTQVLAELGDHPLITGITWLEVVREEAEAGGREVDWRATANGELATALRDDLLSTGLIRWGPVSDVVTPEQGVAATVQVRQGGADPNEEMNWITGSAAVLAVAFLASGIIGRALPKWRYDDTSASRDLRIDMVRGFIIVVVVVTHIEVTSPFAYASLKAIGAITGAELFVLLSGIVLGMVFPAAVARAGEWGAAVAAWGRARKQYLVALAVILLVFAIGFLPFVDASAVTTFTDRGTGEGGSGDSGRVYDLYPNGERLLDYPPPWYAVRQFLLLEMGPWPFNIMGLFVVLSLAYPALMWLIKRRLWWLVLALSWGIYVLHGIAPDVLRLPSQFDAVFPLALWQVLFTHGLVIGYYRRRIIRALTSLPGKIGVGVFVVGYAGILVYLWAGQTYGFTPVPFPADLYAGLYDSGYQRIFLEWGRLLDLPLVLVCTYAVLTVAWKPIEKSMGWLWIPLGQASLYVFIVHVFFVLAVANIPGLDRGSFWQGTLIHAAVIGIIFVMVRKRFLFTVIPR</sequence>
<evidence type="ECO:0000313" key="9">
    <source>
        <dbReference type="EMBL" id="MDU0367555.1"/>
    </source>
</evidence>
<feature type="chain" id="PRO_5045292353" evidence="7">
    <location>
        <begin position="29"/>
        <end position="869"/>
    </location>
</feature>
<evidence type="ECO:0000256" key="1">
    <source>
        <dbReference type="ARBA" id="ARBA00007754"/>
    </source>
</evidence>
<name>A0ABU3T855_9MICO</name>
<dbReference type="InterPro" id="IPR014550">
    <property type="entry name" value="UCP028704_OpgC"/>
</dbReference>
<comment type="similarity">
    <text evidence="1 4">Belongs to the glycosyl hydrolase 26 family.</text>
</comment>
<keyword evidence="10" id="KW-1185">Reference proteome</keyword>
<dbReference type="RefSeq" id="WP_315994765.1">
    <property type="nucleotide sequence ID" value="NZ_JAWDIS010000002.1"/>
</dbReference>
<dbReference type="Gene3D" id="3.20.20.80">
    <property type="entry name" value="Glycosidases"/>
    <property type="match status" value="1"/>
</dbReference>
<dbReference type="PANTHER" id="PTHR40079">
    <property type="entry name" value="MANNAN ENDO-1,4-BETA-MANNOSIDASE E-RELATED"/>
    <property type="match status" value="1"/>
</dbReference>
<evidence type="ECO:0000256" key="3">
    <source>
        <dbReference type="ARBA" id="ARBA00023295"/>
    </source>
</evidence>
<feature type="transmembrane region" description="Helical" evidence="6">
    <location>
        <begin position="782"/>
        <end position="800"/>
    </location>
</feature>
<reference evidence="9 10" key="1">
    <citation type="submission" date="2023-09" db="EMBL/GenBank/DDBJ databases">
        <title>Microbacterium fusihabitans sp. nov., Microbacterium phycihabitans sp. nov., and Microbacterium cervinum sp. nov., isolated from dried seaweeds of beach.</title>
        <authorList>
            <person name="Lee S.D."/>
        </authorList>
    </citation>
    <scope>NUCLEOTIDE SEQUENCE [LARGE SCALE GENOMIC DNA]</scope>
    <source>
        <strain evidence="9 10">KSW4-17</strain>
    </source>
</reference>
<feature type="transmembrane region" description="Helical" evidence="6">
    <location>
        <begin position="807"/>
        <end position="828"/>
    </location>
</feature>
<feature type="transmembrane region" description="Helical" evidence="6">
    <location>
        <begin position="562"/>
        <end position="581"/>
    </location>
</feature>
<feature type="transmembrane region" description="Helical" evidence="6">
    <location>
        <begin position="840"/>
        <end position="858"/>
    </location>
</feature>
<feature type="transmembrane region" description="Helical" evidence="6">
    <location>
        <begin position="636"/>
        <end position="655"/>
    </location>
</feature>
<evidence type="ECO:0000256" key="5">
    <source>
        <dbReference type="SAM" id="MobiDB-lite"/>
    </source>
</evidence>
<dbReference type="EMBL" id="JAWDIS010000002">
    <property type="protein sequence ID" value="MDU0367555.1"/>
    <property type="molecule type" value="Genomic_DNA"/>
</dbReference>
<dbReference type="SUPFAM" id="SSF51445">
    <property type="entry name" value="(Trans)glycosidases"/>
    <property type="match status" value="1"/>
</dbReference>
<feature type="domain" description="GH26" evidence="8">
    <location>
        <begin position="60"/>
        <end position="406"/>
    </location>
</feature>
<keyword evidence="2" id="KW-0378">Hydrolase</keyword>
<comment type="caution">
    <text evidence="4">Lacks conserved residue(s) required for the propagation of feature annotation.</text>
</comment>
<evidence type="ECO:0000256" key="7">
    <source>
        <dbReference type="SAM" id="SignalP"/>
    </source>
</evidence>
<feature type="transmembrane region" description="Helical" evidence="6">
    <location>
        <begin position="724"/>
        <end position="745"/>
    </location>
</feature>
<dbReference type="PANTHER" id="PTHR40079:SF4">
    <property type="entry name" value="GH26 DOMAIN-CONTAINING PROTEIN-RELATED"/>
    <property type="match status" value="1"/>
</dbReference>
<evidence type="ECO:0000256" key="2">
    <source>
        <dbReference type="ARBA" id="ARBA00022801"/>
    </source>
</evidence>
<evidence type="ECO:0000256" key="6">
    <source>
        <dbReference type="SAM" id="Phobius"/>
    </source>
</evidence>
<evidence type="ECO:0000259" key="8">
    <source>
        <dbReference type="PROSITE" id="PS51764"/>
    </source>
</evidence>
<feature type="transmembrane region" description="Helical" evidence="6">
    <location>
        <begin position="692"/>
        <end position="712"/>
    </location>
</feature>
<feature type="region of interest" description="Disordered" evidence="5">
    <location>
        <begin position="37"/>
        <end position="90"/>
    </location>
</feature>
<proteinExistence type="inferred from homology"/>
<feature type="signal peptide" evidence="7">
    <location>
        <begin position="1"/>
        <end position="28"/>
    </location>
</feature>
<feature type="transmembrane region" description="Helical" evidence="6">
    <location>
        <begin position="492"/>
        <end position="511"/>
    </location>
</feature>
<dbReference type="PROSITE" id="PS51764">
    <property type="entry name" value="GH26"/>
    <property type="match status" value="1"/>
</dbReference>
<keyword evidence="6" id="KW-0472">Membrane</keyword>
<feature type="transmembrane region" description="Helical" evidence="6">
    <location>
        <begin position="662"/>
        <end position="680"/>
    </location>
</feature>
<dbReference type="InterPro" id="IPR022790">
    <property type="entry name" value="GH26_dom"/>
</dbReference>